<keyword evidence="2 3" id="KW-0040">ANK repeat</keyword>
<accession>A0AAU9XY98</accession>
<name>A0AAU9XY98_9CNID</name>
<dbReference type="InterPro" id="IPR036770">
    <property type="entry name" value="Ankyrin_rpt-contain_sf"/>
</dbReference>
<sequence>MATRTEEGNSKGMVRKGKELWRALRNNPIDKERVNELLGNGAPPNFRDPDKTQTNWTPLHFVVNDREGDMELVKMLLEHGAETNLGDSFDLTPLHLAAEKGYSETVETFLNNPHSPADRTKTSHGKETALDIVERRLREERTEDALLIELKKVVSHLQNDQVADRLFADGPSSLTINVQNDQVTDRLFADGPSSLTINVPPASPVNLNVETAHLLVVGDHNTIRNDDRN</sequence>
<feature type="repeat" description="ANK" evidence="3">
    <location>
        <begin position="54"/>
        <end position="88"/>
    </location>
</feature>
<evidence type="ECO:0000256" key="3">
    <source>
        <dbReference type="PROSITE-ProRule" id="PRU00023"/>
    </source>
</evidence>
<dbReference type="GO" id="GO:0004842">
    <property type="term" value="F:ubiquitin-protein transferase activity"/>
    <property type="evidence" value="ECO:0007669"/>
    <property type="project" value="TreeGrafter"/>
</dbReference>
<dbReference type="Proteomes" id="UP001159428">
    <property type="component" value="Unassembled WGS sequence"/>
</dbReference>
<dbReference type="Gene3D" id="1.25.40.20">
    <property type="entry name" value="Ankyrin repeat-containing domain"/>
    <property type="match status" value="1"/>
</dbReference>
<organism evidence="4 5">
    <name type="scientific">Pocillopora meandrina</name>
    <dbReference type="NCBI Taxonomy" id="46732"/>
    <lineage>
        <taxon>Eukaryota</taxon>
        <taxon>Metazoa</taxon>
        <taxon>Cnidaria</taxon>
        <taxon>Anthozoa</taxon>
        <taxon>Hexacorallia</taxon>
        <taxon>Scleractinia</taxon>
        <taxon>Astrocoeniina</taxon>
        <taxon>Pocilloporidae</taxon>
        <taxon>Pocillopora</taxon>
    </lineage>
</organism>
<dbReference type="Pfam" id="PF12796">
    <property type="entry name" value="Ank_2"/>
    <property type="match status" value="1"/>
</dbReference>
<dbReference type="SUPFAM" id="SSF48403">
    <property type="entry name" value="Ankyrin repeat"/>
    <property type="match status" value="1"/>
</dbReference>
<keyword evidence="1" id="KW-0677">Repeat</keyword>
<reference evidence="4 5" key="1">
    <citation type="submission" date="2022-05" db="EMBL/GenBank/DDBJ databases">
        <authorList>
            <consortium name="Genoscope - CEA"/>
            <person name="William W."/>
        </authorList>
    </citation>
    <scope>NUCLEOTIDE SEQUENCE [LARGE SCALE GENOMIC DNA]</scope>
</reference>
<evidence type="ECO:0000256" key="1">
    <source>
        <dbReference type="ARBA" id="ARBA00022737"/>
    </source>
</evidence>
<evidence type="ECO:0000313" key="4">
    <source>
        <dbReference type="EMBL" id="CAH3161616.1"/>
    </source>
</evidence>
<gene>
    <name evidence="4" type="ORF">PMEA_00033866</name>
</gene>
<dbReference type="SMART" id="SM00248">
    <property type="entry name" value="ANK"/>
    <property type="match status" value="2"/>
</dbReference>
<dbReference type="InterPro" id="IPR002110">
    <property type="entry name" value="Ankyrin_rpt"/>
</dbReference>
<dbReference type="GO" id="GO:0070531">
    <property type="term" value="C:BRCA1-A complex"/>
    <property type="evidence" value="ECO:0007669"/>
    <property type="project" value="TreeGrafter"/>
</dbReference>
<comment type="caution">
    <text evidence="4">The sequence shown here is derived from an EMBL/GenBank/DDBJ whole genome shotgun (WGS) entry which is preliminary data.</text>
</comment>
<keyword evidence="5" id="KW-1185">Reference proteome</keyword>
<dbReference type="AlphaFoldDB" id="A0AAU9XY98"/>
<dbReference type="GO" id="GO:0031436">
    <property type="term" value="C:BRCA1-BARD1 complex"/>
    <property type="evidence" value="ECO:0007669"/>
    <property type="project" value="TreeGrafter"/>
</dbReference>
<protein>
    <submittedName>
        <fullName evidence="4">Uncharacterized protein</fullName>
    </submittedName>
</protein>
<dbReference type="PROSITE" id="PS50297">
    <property type="entry name" value="ANK_REP_REGION"/>
    <property type="match status" value="1"/>
</dbReference>
<evidence type="ECO:0000256" key="2">
    <source>
        <dbReference type="ARBA" id="ARBA00023043"/>
    </source>
</evidence>
<dbReference type="PANTHER" id="PTHR24171">
    <property type="entry name" value="ANKYRIN REPEAT DOMAIN-CONTAINING PROTEIN 39-RELATED"/>
    <property type="match status" value="1"/>
</dbReference>
<dbReference type="GO" id="GO:0085020">
    <property type="term" value="P:protein K6-linked ubiquitination"/>
    <property type="evidence" value="ECO:0007669"/>
    <property type="project" value="TreeGrafter"/>
</dbReference>
<proteinExistence type="predicted"/>
<dbReference type="PROSITE" id="PS50088">
    <property type="entry name" value="ANK_REPEAT"/>
    <property type="match status" value="1"/>
</dbReference>
<evidence type="ECO:0000313" key="5">
    <source>
        <dbReference type="Proteomes" id="UP001159428"/>
    </source>
</evidence>
<dbReference type="EMBL" id="CALNXJ010000080">
    <property type="protein sequence ID" value="CAH3161616.1"/>
    <property type="molecule type" value="Genomic_DNA"/>
</dbReference>
<dbReference type="PANTHER" id="PTHR24171:SF8">
    <property type="entry name" value="BRCA1-ASSOCIATED RING DOMAIN PROTEIN 1"/>
    <property type="match status" value="1"/>
</dbReference>